<gene>
    <name evidence="3" type="ORF">CONPUDRAFT_165518</name>
</gene>
<dbReference type="InterPro" id="IPR009772">
    <property type="entry name" value="CDC123"/>
</dbReference>
<proteinExistence type="inferred from homology"/>
<comment type="caution">
    <text evidence="3">The sequence shown here is derived from an EMBL/GenBank/DDBJ whole genome shotgun (WGS) entry which is preliminary data.</text>
</comment>
<dbReference type="KEGG" id="cput:CONPUDRAFT_165518"/>
<name>A0A5M3MQ83_CONPW</name>
<dbReference type="PANTHER" id="PTHR15323:SF6">
    <property type="entry name" value="CELL DIVISION CYCLE PROTEIN 123 HOMOLOG"/>
    <property type="match status" value="1"/>
</dbReference>
<evidence type="ECO:0000313" key="4">
    <source>
        <dbReference type="Proteomes" id="UP000053558"/>
    </source>
</evidence>
<dbReference type="Proteomes" id="UP000053558">
    <property type="component" value="Unassembled WGS sequence"/>
</dbReference>
<dbReference type="Pfam" id="PF07065">
    <property type="entry name" value="D123"/>
    <property type="match status" value="1"/>
</dbReference>
<dbReference type="OMA" id="TFPDPNF"/>
<feature type="region of interest" description="Disordered" evidence="2">
    <location>
        <begin position="59"/>
        <end position="85"/>
    </location>
</feature>
<protein>
    <submittedName>
        <fullName evidence="3">D123-domain-containing protein</fullName>
    </submittedName>
</protein>
<organism evidence="3 4">
    <name type="scientific">Coniophora puteana (strain RWD-64-598)</name>
    <name type="common">Brown rot fungus</name>
    <dbReference type="NCBI Taxonomy" id="741705"/>
    <lineage>
        <taxon>Eukaryota</taxon>
        <taxon>Fungi</taxon>
        <taxon>Dikarya</taxon>
        <taxon>Basidiomycota</taxon>
        <taxon>Agaricomycotina</taxon>
        <taxon>Agaricomycetes</taxon>
        <taxon>Agaricomycetidae</taxon>
        <taxon>Boletales</taxon>
        <taxon>Coniophorineae</taxon>
        <taxon>Coniophoraceae</taxon>
        <taxon>Coniophora</taxon>
    </lineage>
</organism>
<accession>A0A5M3MQ83</accession>
<dbReference type="RefSeq" id="XP_007768714.1">
    <property type="nucleotide sequence ID" value="XM_007770524.1"/>
</dbReference>
<dbReference type="GO" id="GO:0005737">
    <property type="term" value="C:cytoplasm"/>
    <property type="evidence" value="ECO:0007669"/>
    <property type="project" value="TreeGrafter"/>
</dbReference>
<dbReference type="EMBL" id="JH711578">
    <property type="protein sequence ID" value="EIW81348.1"/>
    <property type="molecule type" value="Genomic_DNA"/>
</dbReference>
<dbReference type="OrthoDB" id="360540at2759"/>
<evidence type="ECO:0000256" key="2">
    <source>
        <dbReference type="SAM" id="MobiDB-lite"/>
    </source>
</evidence>
<dbReference type="AlphaFoldDB" id="A0A5M3MQ83"/>
<dbReference type="GeneID" id="19205328"/>
<evidence type="ECO:0000256" key="1">
    <source>
        <dbReference type="ARBA" id="ARBA00011047"/>
    </source>
</evidence>
<comment type="similarity">
    <text evidence="1">Belongs to the CDC123 family.</text>
</comment>
<feature type="compositionally biased region" description="Basic and acidic residues" evidence="2">
    <location>
        <begin position="62"/>
        <end position="72"/>
    </location>
</feature>
<dbReference type="PANTHER" id="PTHR15323">
    <property type="entry name" value="D123 PROTEIN"/>
    <property type="match status" value="1"/>
</dbReference>
<reference evidence="4" key="1">
    <citation type="journal article" date="2012" name="Science">
        <title>The Paleozoic origin of enzymatic lignin decomposition reconstructed from 31 fungal genomes.</title>
        <authorList>
            <person name="Floudas D."/>
            <person name="Binder M."/>
            <person name="Riley R."/>
            <person name="Barry K."/>
            <person name="Blanchette R.A."/>
            <person name="Henrissat B."/>
            <person name="Martinez A.T."/>
            <person name="Otillar R."/>
            <person name="Spatafora J.W."/>
            <person name="Yadav J.S."/>
            <person name="Aerts A."/>
            <person name="Benoit I."/>
            <person name="Boyd A."/>
            <person name="Carlson A."/>
            <person name="Copeland A."/>
            <person name="Coutinho P.M."/>
            <person name="de Vries R.P."/>
            <person name="Ferreira P."/>
            <person name="Findley K."/>
            <person name="Foster B."/>
            <person name="Gaskell J."/>
            <person name="Glotzer D."/>
            <person name="Gorecki P."/>
            <person name="Heitman J."/>
            <person name="Hesse C."/>
            <person name="Hori C."/>
            <person name="Igarashi K."/>
            <person name="Jurgens J.A."/>
            <person name="Kallen N."/>
            <person name="Kersten P."/>
            <person name="Kohler A."/>
            <person name="Kuees U."/>
            <person name="Kumar T.K.A."/>
            <person name="Kuo A."/>
            <person name="LaButti K."/>
            <person name="Larrondo L.F."/>
            <person name="Lindquist E."/>
            <person name="Ling A."/>
            <person name="Lombard V."/>
            <person name="Lucas S."/>
            <person name="Lundell T."/>
            <person name="Martin R."/>
            <person name="McLaughlin D.J."/>
            <person name="Morgenstern I."/>
            <person name="Morin E."/>
            <person name="Murat C."/>
            <person name="Nagy L.G."/>
            <person name="Nolan M."/>
            <person name="Ohm R.A."/>
            <person name="Patyshakuliyeva A."/>
            <person name="Rokas A."/>
            <person name="Ruiz-Duenas F.J."/>
            <person name="Sabat G."/>
            <person name="Salamov A."/>
            <person name="Samejima M."/>
            <person name="Schmutz J."/>
            <person name="Slot J.C."/>
            <person name="St John F."/>
            <person name="Stenlid J."/>
            <person name="Sun H."/>
            <person name="Sun S."/>
            <person name="Syed K."/>
            <person name="Tsang A."/>
            <person name="Wiebenga A."/>
            <person name="Young D."/>
            <person name="Pisabarro A."/>
            <person name="Eastwood D.C."/>
            <person name="Martin F."/>
            <person name="Cullen D."/>
            <person name="Grigoriev I.V."/>
            <person name="Hibbett D.S."/>
        </authorList>
    </citation>
    <scope>NUCLEOTIDE SEQUENCE [LARGE SCALE GENOMIC DNA]</scope>
    <source>
        <strain evidence="4">RWD-64-598 SS2</strain>
    </source>
</reference>
<sequence length="345" mass="38687">MSSSFNPAFTTSDILACQFSSWYKDFAPVSIRSTIIPLSAEFLAYLDEDGVFVPAGSEGVTEEDHLLDGKDDSDSDEDEGETRRYSFPELDAQIRAVVAQYGGVFPKLNFTSPKDAAWVLPPSSPLKCTSPADVYLLLKSSDFIPHDLHAPSVFEGCIDASSPTAPGYQLELVLRKWYSVDRSREFRCFVRDNALIGICQRDTNFYDYMLERETRDKILSTATKFWTEEVKKRWKGGENYVFDILFTRDLSRAHVVDINPYAPRTDTLFFSYEELEELHVRSQSSPDSTTIPELRTITSHGEVASAPANQHNMVPMEALSLGADQGAWADAIQEAVRNQKADDDG</sequence>
<keyword evidence="4" id="KW-1185">Reference proteome</keyword>
<evidence type="ECO:0000313" key="3">
    <source>
        <dbReference type="EMBL" id="EIW81348.1"/>
    </source>
</evidence>